<dbReference type="Pfam" id="PF00990">
    <property type="entry name" value="GGDEF"/>
    <property type="match status" value="1"/>
</dbReference>
<gene>
    <name evidence="5" type="ORF">LR394_26780</name>
</gene>
<evidence type="ECO:0000256" key="1">
    <source>
        <dbReference type="SAM" id="MobiDB-lite"/>
    </source>
</evidence>
<dbReference type="Gene3D" id="3.20.20.450">
    <property type="entry name" value="EAL domain"/>
    <property type="match status" value="1"/>
</dbReference>
<dbReference type="Pfam" id="PF00563">
    <property type="entry name" value="EAL"/>
    <property type="match status" value="1"/>
</dbReference>
<feature type="transmembrane region" description="Helical" evidence="2">
    <location>
        <begin position="199"/>
        <end position="219"/>
    </location>
</feature>
<dbReference type="Proteomes" id="UP001138997">
    <property type="component" value="Unassembled WGS sequence"/>
</dbReference>
<keyword evidence="2" id="KW-0472">Membrane</keyword>
<feature type="compositionally biased region" description="Low complexity" evidence="1">
    <location>
        <begin position="706"/>
        <end position="737"/>
    </location>
</feature>
<dbReference type="InterPro" id="IPR050706">
    <property type="entry name" value="Cyclic-di-GMP_PDE-like"/>
</dbReference>
<dbReference type="RefSeq" id="WP_231447111.1">
    <property type="nucleotide sequence ID" value="NZ_JAJOMB010000017.1"/>
</dbReference>
<feature type="transmembrane region" description="Helical" evidence="2">
    <location>
        <begin position="124"/>
        <end position="145"/>
    </location>
</feature>
<evidence type="ECO:0000313" key="5">
    <source>
        <dbReference type="EMBL" id="MCD5314519.1"/>
    </source>
</evidence>
<keyword evidence="6" id="KW-1185">Reference proteome</keyword>
<accession>A0A9X1NIM9</accession>
<dbReference type="InterPro" id="IPR029787">
    <property type="entry name" value="Nucleotide_cyclase"/>
</dbReference>
<dbReference type="InterPro" id="IPR000160">
    <property type="entry name" value="GGDEF_dom"/>
</dbReference>
<dbReference type="CDD" id="cd01949">
    <property type="entry name" value="GGDEF"/>
    <property type="match status" value="1"/>
</dbReference>
<feature type="transmembrane region" description="Helical" evidence="2">
    <location>
        <begin position="51"/>
        <end position="69"/>
    </location>
</feature>
<name>A0A9X1NIM9_9ACTN</name>
<organism evidence="5 6">
    <name type="scientific">Kineosporia babensis</name>
    <dbReference type="NCBI Taxonomy" id="499548"/>
    <lineage>
        <taxon>Bacteria</taxon>
        <taxon>Bacillati</taxon>
        <taxon>Actinomycetota</taxon>
        <taxon>Actinomycetes</taxon>
        <taxon>Kineosporiales</taxon>
        <taxon>Kineosporiaceae</taxon>
        <taxon>Kineosporia</taxon>
    </lineage>
</organism>
<dbReference type="InterPro" id="IPR043128">
    <property type="entry name" value="Rev_trsase/Diguanyl_cyclase"/>
</dbReference>
<evidence type="ECO:0000259" key="4">
    <source>
        <dbReference type="PROSITE" id="PS50887"/>
    </source>
</evidence>
<dbReference type="PROSITE" id="PS50887">
    <property type="entry name" value="GGDEF"/>
    <property type="match status" value="1"/>
</dbReference>
<evidence type="ECO:0000256" key="2">
    <source>
        <dbReference type="SAM" id="Phobius"/>
    </source>
</evidence>
<dbReference type="CDD" id="cd01948">
    <property type="entry name" value="EAL"/>
    <property type="match status" value="1"/>
</dbReference>
<feature type="transmembrane region" description="Helical" evidence="2">
    <location>
        <begin position="89"/>
        <end position="112"/>
    </location>
</feature>
<dbReference type="InterPro" id="IPR035919">
    <property type="entry name" value="EAL_sf"/>
</dbReference>
<dbReference type="SUPFAM" id="SSF55073">
    <property type="entry name" value="Nucleotide cyclase"/>
    <property type="match status" value="1"/>
</dbReference>
<keyword evidence="2" id="KW-1133">Transmembrane helix</keyword>
<reference evidence="5" key="1">
    <citation type="submission" date="2021-11" db="EMBL/GenBank/DDBJ databases">
        <title>Streptomyces corallinus and Kineosporia corallina sp. nov., two new coral-derived marine actinobacteria.</title>
        <authorList>
            <person name="Buangrab K."/>
            <person name="Sutthacheep M."/>
            <person name="Yeemin T."/>
            <person name="Harunari E."/>
            <person name="Igarashi Y."/>
            <person name="Sripreechasak P."/>
            <person name="Kanchanasin P."/>
            <person name="Tanasupawat S."/>
            <person name="Phongsopitanun W."/>
        </authorList>
    </citation>
    <scope>NUCLEOTIDE SEQUENCE</scope>
    <source>
        <strain evidence="5">JCM 31032</strain>
    </source>
</reference>
<feature type="domain" description="EAL" evidence="3">
    <location>
        <begin position="426"/>
        <end position="682"/>
    </location>
</feature>
<dbReference type="NCBIfam" id="TIGR00254">
    <property type="entry name" value="GGDEF"/>
    <property type="match status" value="1"/>
</dbReference>
<proteinExistence type="predicted"/>
<dbReference type="InterPro" id="IPR001633">
    <property type="entry name" value="EAL_dom"/>
</dbReference>
<keyword evidence="2" id="KW-0812">Transmembrane</keyword>
<feature type="region of interest" description="Disordered" evidence="1">
    <location>
        <begin position="704"/>
        <end position="750"/>
    </location>
</feature>
<evidence type="ECO:0000313" key="6">
    <source>
        <dbReference type="Proteomes" id="UP001138997"/>
    </source>
</evidence>
<dbReference type="SUPFAM" id="SSF141868">
    <property type="entry name" value="EAL domain-like"/>
    <property type="match status" value="1"/>
</dbReference>
<dbReference type="GO" id="GO:0071111">
    <property type="term" value="F:cyclic-guanylate-specific phosphodiesterase activity"/>
    <property type="evidence" value="ECO:0007669"/>
    <property type="project" value="InterPro"/>
</dbReference>
<feature type="transmembrane region" description="Helical" evidence="2">
    <location>
        <begin position="165"/>
        <end position="187"/>
    </location>
</feature>
<sequence length="750" mass="80670">MTVSGSTAMLRPRIPPVTPLGLFVTAVCLVALPLLAWSLGALFVQPTAYGVNRLVIVLLVLGVVLGEMVQVEVALRDAGAAALTLSTTFTLALIFVAPLGLVVLAQAIPLVVDDVKRGKHWSRPVFNLAQYVISAAAARGTFSLIAGQEFFTPRDFASSEVGAAMVASLVYLLVNMGLVVTVIALAGRQLQLSRLWADLRQQFTTAGPMVAMAPVFLAVTDFSLWLLPLLLIPIAAVQAISRLALEHRDSARHDPLTKLPNRSYFLLQLDQTLAARPSGANPVAVMFIDLDHFKEINDTLGHEAGDSLIRDIGHRLRSAATAEVTVARLGGDEFAVLTELPAGEQPPLAQAIALAERLGSTLDEPVSVAGVRLEVRASIGIALAPQHAQGSADLLAKADIAMYLAKGNGGGVAVYDPSKDENTTERLVLLTELHDALGRPDSDQLTVYYQPKCDTHTGQVVGAEALVRWRHPERGLLGAEKFIPVAETAELITQLTLVVLEQAIRQARVWLDQGRWLGVAVNLSVRHLADVRLPEQVNEMLTRHRVPPALLTLEVTENTVMTDPHRAVAVLAMLRAGGVKIAIDDYGTGYSSLAYLKRLSVDELKIDRSFIIGMTSDDNNQIIVKSTIELGHNLGLRLVAEGVEDAETWRHLQTLGCDVIQGFTAQPPLPAPEFDDWLRRWDADQREAAIVDLRLRPPATTSELVAAAPATSAPSAARPPKVTPATTAAKTRPSSSSRHARPARQTGKPA</sequence>
<feature type="domain" description="GGDEF" evidence="4">
    <location>
        <begin position="281"/>
        <end position="417"/>
    </location>
</feature>
<dbReference type="PROSITE" id="PS50883">
    <property type="entry name" value="EAL"/>
    <property type="match status" value="1"/>
</dbReference>
<dbReference type="Gene3D" id="3.30.70.270">
    <property type="match status" value="1"/>
</dbReference>
<evidence type="ECO:0000259" key="3">
    <source>
        <dbReference type="PROSITE" id="PS50883"/>
    </source>
</evidence>
<dbReference type="SMART" id="SM00267">
    <property type="entry name" value="GGDEF"/>
    <property type="match status" value="1"/>
</dbReference>
<dbReference type="PANTHER" id="PTHR33121">
    <property type="entry name" value="CYCLIC DI-GMP PHOSPHODIESTERASE PDEF"/>
    <property type="match status" value="1"/>
</dbReference>
<dbReference type="AlphaFoldDB" id="A0A9X1NIM9"/>
<dbReference type="PANTHER" id="PTHR33121:SF70">
    <property type="entry name" value="SIGNALING PROTEIN YKOW"/>
    <property type="match status" value="1"/>
</dbReference>
<dbReference type="SMART" id="SM00052">
    <property type="entry name" value="EAL"/>
    <property type="match status" value="1"/>
</dbReference>
<comment type="caution">
    <text evidence="5">The sequence shown here is derived from an EMBL/GenBank/DDBJ whole genome shotgun (WGS) entry which is preliminary data.</text>
</comment>
<feature type="transmembrane region" description="Helical" evidence="2">
    <location>
        <begin position="20"/>
        <end position="44"/>
    </location>
</feature>
<protein>
    <submittedName>
        <fullName evidence="5">Bifunctional diguanylate cyclase/phosphodiesterase</fullName>
    </submittedName>
</protein>
<dbReference type="EMBL" id="JAJOMB010000017">
    <property type="protein sequence ID" value="MCD5314519.1"/>
    <property type="molecule type" value="Genomic_DNA"/>
</dbReference>